<reference evidence="1 2" key="1">
    <citation type="submission" date="2019-02" db="EMBL/GenBank/DDBJ databases">
        <title>Deep-cultivation of Planctomycetes and their phenomic and genomic characterization uncovers novel biology.</title>
        <authorList>
            <person name="Wiegand S."/>
            <person name="Jogler M."/>
            <person name="Boedeker C."/>
            <person name="Pinto D."/>
            <person name="Vollmers J."/>
            <person name="Rivas-Marin E."/>
            <person name="Kohn T."/>
            <person name="Peeters S.H."/>
            <person name="Heuer A."/>
            <person name="Rast P."/>
            <person name="Oberbeckmann S."/>
            <person name="Bunk B."/>
            <person name="Jeske O."/>
            <person name="Meyerdierks A."/>
            <person name="Storesund J.E."/>
            <person name="Kallscheuer N."/>
            <person name="Luecker S."/>
            <person name="Lage O.M."/>
            <person name="Pohl T."/>
            <person name="Merkel B.J."/>
            <person name="Hornburger P."/>
            <person name="Mueller R.-W."/>
            <person name="Bruemmer F."/>
            <person name="Labrenz M."/>
            <person name="Spormann A.M."/>
            <person name="Op den Camp H."/>
            <person name="Overmann J."/>
            <person name="Amann R."/>
            <person name="Jetten M.S.M."/>
            <person name="Mascher T."/>
            <person name="Medema M.H."/>
            <person name="Devos D.P."/>
            <person name="Kaster A.-K."/>
            <person name="Ovreas L."/>
            <person name="Rohde M."/>
            <person name="Galperin M.Y."/>
            <person name="Jogler C."/>
        </authorList>
    </citation>
    <scope>NUCLEOTIDE SEQUENCE [LARGE SCALE GENOMIC DNA]</scope>
    <source>
        <strain evidence="1 2">HG66A1</strain>
    </source>
</reference>
<dbReference type="RefSeq" id="WP_232106847.1">
    <property type="nucleotide sequence ID" value="NZ_CP036266.1"/>
</dbReference>
<dbReference type="Proteomes" id="UP000320421">
    <property type="component" value="Chromosome"/>
</dbReference>
<dbReference type="AlphaFoldDB" id="A0A517PPV9"/>
<sequence>MSLCFHSRSADSRDWPEGTDIKYHTHFQGIMMIRQNQRSFTAGQITATSDVLQQIPEYEVQRALARHLSGDWGDCCLEDCGANEAALQTGGRLFSVYHTAGGIKFWIITEADRSATTVLLPENY</sequence>
<proteinExistence type="predicted"/>
<evidence type="ECO:0008006" key="3">
    <source>
        <dbReference type="Google" id="ProtNLM"/>
    </source>
</evidence>
<name>A0A517PPV9_9PLAN</name>
<evidence type="ECO:0000313" key="2">
    <source>
        <dbReference type="Proteomes" id="UP000320421"/>
    </source>
</evidence>
<accession>A0A517PPV9</accession>
<gene>
    <name evidence="1" type="ORF">HG66A1_32010</name>
</gene>
<organism evidence="1 2">
    <name type="scientific">Gimesia chilikensis</name>
    <dbReference type="NCBI Taxonomy" id="2605989"/>
    <lineage>
        <taxon>Bacteria</taxon>
        <taxon>Pseudomonadati</taxon>
        <taxon>Planctomycetota</taxon>
        <taxon>Planctomycetia</taxon>
        <taxon>Planctomycetales</taxon>
        <taxon>Planctomycetaceae</taxon>
        <taxon>Gimesia</taxon>
    </lineage>
</organism>
<evidence type="ECO:0000313" key="1">
    <source>
        <dbReference type="EMBL" id="QDT21400.1"/>
    </source>
</evidence>
<protein>
    <recommendedName>
        <fullName evidence="3">Type I restriction endonuclease subunit M</fullName>
    </recommendedName>
</protein>
<keyword evidence="2" id="KW-1185">Reference proteome</keyword>
<dbReference type="EMBL" id="CP036266">
    <property type="protein sequence ID" value="QDT21400.1"/>
    <property type="molecule type" value="Genomic_DNA"/>
</dbReference>